<evidence type="ECO:0000313" key="1">
    <source>
        <dbReference type="EMBL" id="MBB4858646.1"/>
    </source>
</evidence>
<dbReference type="PANTHER" id="PTHR37950">
    <property type="entry name" value="4-HYDROXYPHENYLACETATE CATABOLISM PROTEIN"/>
    <property type="match status" value="1"/>
</dbReference>
<organism evidence="1 2">
    <name type="scientific">Novosphingobium chloroacetimidivorans</name>
    <dbReference type="NCBI Taxonomy" id="1428314"/>
    <lineage>
        <taxon>Bacteria</taxon>
        <taxon>Pseudomonadati</taxon>
        <taxon>Pseudomonadota</taxon>
        <taxon>Alphaproteobacteria</taxon>
        <taxon>Sphingomonadales</taxon>
        <taxon>Sphingomonadaceae</taxon>
        <taxon>Novosphingobium</taxon>
    </lineage>
</organism>
<dbReference type="EC" id="5.3.3.10" evidence="1"/>
<dbReference type="Proteomes" id="UP000555448">
    <property type="component" value="Unassembled WGS sequence"/>
</dbReference>
<accession>A0A7W7K9Y1</accession>
<evidence type="ECO:0000313" key="2">
    <source>
        <dbReference type="Proteomes" id="UP000555448"/>
    </source>
</evidence>
<dbReference type="RefSeq" id="WP_184244501.1">
    <property type="nucleotide sequence ID" value="NZ_JACHLR010000007.1"/>
</dbReference>
<keyword evidence="2" id="KW-1185">Reference proteome</keyword>
<dbReference type="InterPro" id="IPR004220">
    <property type="entry name" value="5-COMe_2-OHmuconate_Isoase"/>
</dbReference>
<dbReference type="InterPro" id="IPR014347">
    <property type="entry name" value="Tautomerase/MIF_sf"/>
</dbReference>
<comment type="caution">
    <text evidence="1">The sequence shown here is derived from an EMBL/GenBank/DDBJ whole genome shotgun (WGS) entry which is preliminary data.</text>
</comment>
<sequence length="128" mass="14633">MAHATVEWTDNLEGEFDLHELLSLIAAEMRERSDGTFPAGGIRVRGIKLTDYVIADGKGPDDAFINISVLMGAGRPAEFRKRFFDQLDVRVRDFLGDLFDRRPLAYSLYVFESEGWKQNSIHRRLQKA</sequence>
<dbReference type="AlphaFoldDB" id="A0A7W7K9Y1"/>
<keyword evidence="1" id="KW-0413">Isomerase</keyword>
<name>A0A7W7K9Y1_9SPHN</name>
<dbReference type="GO" id="GO:0008704">
    <property type="term" value="F:5-carboxymethyl-2-hydroxymuconate delta-isomerase activity"/>
    <property type="evidence" value="ECO:0007669"/>
    <property type="project" value="UniProtKB-EC"/>
</dbReference>
<dbReference type="PANTHER" id="PTHR37950:SF1">
    <property type="entry name" value="4-HYDROXYPHENYLACETATE CATABOLISM PROTEIN"/>
    <property type="match status" value="1"/>
</dbReference>
<dbReference type="EMBL" id="JACHLR010000007">
    <property type="protein sequence ID" value="MBB4858646.1"/>
    <property type="molecule type" value="Genomic_DNA"/>
</dbReference>
<dbReference type="Pfam" id="PF02962">
    <property type="entry name" value="CHMI"/>
    <property type="match status" value="1"/>
</dbReference>
<gene>
    <name evidence="1" type="ORF">HNO88_001972</name>
</gene>
<protein>
    <submittedName>
        <fullName evidence="1">5-carboxymethyl-2-hydroxymuconate isomerase</fullName>
        <ecNumber evidence="1">5.3.3.10</ecNumber>
    </submittedName>
</protein>
<proteinExistence type="predicted"/>
<reference evidence="1 2" key="1">
    <citation type="submission" date="2020-08" db="EMBL/GenBank/DDBJ databases">
        <title>Functional genomics of gut bacteria from endangered species of beetles.</title>
        <authorList>
            <person name="Carlos-Shanley C."/>
        </authorList>
    </citation>
    <scope>NUCLEOTIDE SEQUENCE [LARGE SCALE GENOMIC DNA]</scope>
    <source>
        <strain evidence="1 2">S00245</strain>
    </source>
</reference>
<dbReference type="SUPFAM" id="SSF55331">
    <property type="entry name" value="Tautomerase/MIF"/>
    <property type="match status" value="1"/>
</dbReference>
<dbReference type="Gene3D" id="3.30.429.10">
    <property type="entry name" value="Macrophage Migration Inhibitory Factor"/>
    <property type="match status" value="1"/>
</dbReference>